<feature type="domain" description="GGDEF" evidence="5">
    <location>
        <begin position="211"/>
        <end position="358"/>
    </location>
</feature>
<dbReference type="GO" id="GO:0006355">
    <property type="term" value="P:regulation of DNA-templated transcription"/>
    <property type="evidence" value="ECO:0007669"/>
    <property type="project" value="InterPro"/>
</dbReference>
<dbReference type="InterPro" id="IPR052155">
    <property type="entry name" value="Biofilm_reg_signaling"/>
</dbReference>
<evidence type="ECO:0008006" key="8">
    <source>
        <dbReference type="Google" id="ProtNLM"/>
    </source>
</evidence>
<protein>
    <recommendedName>
        <fullName evidence="8">GGDEF domain-containing protein</fullName>
    </recommendedName>
</protein>
<comment type="caution">
    <text evidence="6">The sequence shown here is derived from an EMBL/GenBank/DDBJ whole genome shotgun (WGS) entry which is preliminary data.</text>
</comment>
<dbReference type="SUPFAM" id="SSF141868">
    <property type="entry name" value="EAL domain-like"/>
    <property type="match status" value="1"/>
</dbReference>
<gene>
    <name evidence="6" type="ORF">BTA35_0210760</name>
</gene>
<dbReference type="PROSITE" id="PS50887">
    <property type="entry name" value="GGDEF"/>
    <property type="match status" value="1"/>
</dbReference>
<dbReference type="STRING" id="966.BTA35_0210760"/>
<accession>A0A1T1HAA1</accession>
<dbReference type="NCBIfam" id="TIGR00229">
    <property type="entry name" value="sensory_box"/>
    <property type="match status" value="1"/>
</dbReference>
<dbReference type="SMART" id="SM00267">
    <property type="entry name" value="GGDEF"/>
    <property type="match status" value="1"/>
</dbReference>
<dbReference type="InterPro" id="IPR001633">
    <property type="entry name" value="EAL_dom"/>
</dbReference>
<dbReference type="CDD" id="cd00130">
    <property type="entry name" value="PAS"/>
    <property type="match status" value="1"/>
</dbReference>
<dbReference type="EMBL" id="MTSD02000004">
    <property type="protein sequence ID" value="OOV86781.1"/>
    <property type="molecule type" value="Genomic_DNA"/>
</dbReference>
<dbReference type="InterPro" id="IPR013767">
    <property type="entry name" value="PAS_fold"/>
</dbReference>
<evidence type="ECO:0000313" key="7">
    <source>
        <dbReference type="Proteomes" id="UP000190064"/>
    </source>
</evidence>
<proteinExistence type="predicted"/>
<dbReference type="InterPro" id="IPR035965">
    <property type="entry name" value="PAS-like_dom_sf"/>
</dbReference>
<name>A0A1T1HAA1_OCELI</name>
<dbReference type="SUPFAM" id="SSF55073">
    <property type="entry name" value="Nucleotide cyclase"/>
    <property type="match status" value="1"/>
</dbReference>
<dbReference type="Pfam" id="PF00990">
    <property type="entry name" value="GGDEF"/>
    <property type="match status" value="1"/>
</dbReference>
<dbReference type="Gene3D" id="3.30.70.270">
    <property type="match status" value="1"/>
</dbReference>
<dbReference type="PROSITE" id="PS50112">
    <property type="entry name" value="PAS"/>
    <property type="match status" value="1"/>
</dbReference>
<evidence type="ECO:0000259" key="2">
    <source>
        <dbReference type="PROSITE" id="PS50112"/>
    </source>
</evidence>
<dbReference type="PANTHER" id="PTHR44757">
    <property type="entry name" value="DIGUANYLATE CYCLASE DGCP"/>
    <property type="match status" value="1"/>
</dbReference>
<evidence type="ECO:0000313" key="6">
    <source>
        <dbReference type="EMBL" id="OOV86781.1"/>
    </source>
</evidence>
<feature type="domain" description="PAS" evidence="2">
    <location>
        <begin position="54"/>
        <end position="100"/>
    </location>
</feature>
<dbReference type="RefSeq" id="WP_078319829.1">
    <property type="nucleotide sequence ID" value="NZ_FXTS01000005.1"/>
</dbReference>
<feature type="domain" description="EAL" evidence="4">
    <location>
        <begin position="367"/>
        <end position="619"/>
    </location>
</feature>
<dbReference type="InterPro" id="IPR000700">
    <property type="entry name" value="PAS-assoc_C"/>
</dbReference>
<dbReference type="SMART" id="SM00091">
    <property type="entry name" value="PAS"/>
    <property type="match status" value="1"/>
</dbReference>
<dbReference type="CDD" id="cd01948">
    <property type="entry name" value="EAL"/>
    <property type="match status" value="1"/>
</dbReference>
<reference evidence="6" key="1">
    <citation type="submission" date="2017-02" db="EMBL/GenBank/DDBJ databases">
        <title>Draft Genome Sequence of the Salt Water Bacterium Oceanospirillum linum ATCC 11336.</title>
        <authorList>
            <person name="Trachtenberg A.M."/>
            <person name="Carney J.G."/>
            <person name="Linnane J.D."/>
            <person name="Rheaume B.A."/>
            <person name="Pitts N.L."/>
            <person name="Mykles D.L."/>
            <person name="Maclea K.S."/>
        </authorList>
    </citation>
    <scope>NUCLEOTIDE SEQUENCE [LARGE SCALE GENOMIC DNA]</scope>
    <source>
        <strain evidence="6">ATCC 11336</strain>
    </source>
</reference>
<evidence type="ECO:0000259" key="3">
    <source>
        <dbReference type="PROSITE" id="PS50113"/>
    </source>
</evidence>
<dbReference type="Gene3D" id="3.20.20.450">
    <property type="entry name" value="EAL domain"/>
    <property type="match status" value="1"/>
</dbReference>
<dbReference type="PROSITE" id="PS50113">
    <property type="entry name" value="PAC"/>
    <property type="match status" value="1"/>
</dbReference>
<evidence type="ECO:0000259" key="5">
    <source>
        <dbReference type="PROSITE" id="PS50887"/>
    </source>
</evidence>
<dbReference type="Gene3D" id="3.30.450.20">
    <property type="entry name" value="PAS domain"/>
    <property type="match status" value="1"/>
</dbReference>
<dbReference type="SMART" id="SM00052">
    <property type="entry name" value="EAL"/>
    <property type="match status" value="1"/>
</dbReference>
<dbReference type="Proteomes" id="UP000190064">
    <property type="component" value="Unassembled WGS sequence"/>
</dbReference>
<dbReference type="InterPro" id="IPR043128">
    <property type="entry name" value="Rev_trsase/Diguanyl_cyclase"/>
</dbReference>
<dbReference type="Pfam" id="PF00563">
    <property type="entry name" value="EAL"/>
    <property type="match status" value="1"/>
</dbReference>
<dbReference type="AlphaFoldDB" id="A0A1T1HAA1"/>
<dbReference type="SMART" id="SM00086">
    <property type="entry name" value="PAC"/>
    <property type="match status" value="1"/>
</dbReference>
<keyword evidence="1" id="KW-0175">Coiled coil</keyword>
<dbReference type="InterPro" id="IPR029787">
    <property type="entry name" value="Nucleotide_cyclase"/>
</dbReference>
<feature type="domain" description="PAC" evidence="3">
    <location>
        <begin position="127"/>
        <end position="179"/>
    </location>
</feature>
<dbReference type="CDD" id="cd01949">
    <property type="entry name" value="GGDEF"/>
    <property type="match status" value="1"/>
</dbReference>
<evidence type="ECO:0000259" key="4">
    <source>
        <dbReference type="PROSITE" id="PS50883"/>
    </source>
</evidence>
<dbReference type="SUPFAM" id="SSF55785">
    <property type="entry name" value="PYP-like sensor domain (PAS domain)"/>
    <property type="match status" value="1"/>
</dbReference>
<dbReference type="InterPro" id="IPR035919">
    <property type="entry name" value="EAL_sf"/>
</dbReference>
<dbReference type="PANTHER" id="PTHR44757:SF2">
    <property type="entry name" value="BIOFILM ARCHITECTURE MAINTENANCE PROTEIN MBAA"/>
    <property type="match status" value="1"/>
</dbReference>
<dbReference type="NCBIfam" id="TIGR00254">
    <property type="entry name" value="GGDEF"/>
    <property type="match status" value="2"/>
</dbReference>
<dbReference type="PROSITE" id="PS50883">
    <property type="entry name" value="EAL"/>
    <property type="match status" value="1"/>
</dbReference>
<keyword evidence="7" id="KW-1185">Reference proteome</keyword>
<dbReference type="InterPro" id="IPR001610">
    <property type="entry name" value="PAC"/>
</dbReference>
<dbReference type="Pfam" id="PF00989">
    <property type="entry name" value="PAS"/>
    <property type="match status" value="1"/>
</dbReference>
<sequence length="619" mass="69870">MEAQTPLIGDRMAEYRGLSRDELELQLRKHMGEAEKIRAHLESEIRRHRDTSAQLNLISRVVEKAHFAVMITDADQRLVYVNAAYTRLTGLKAEDVIGRTPKVNQSGRHTQEFYQKLWYELDRKGVWRGEVWDRRPDGSFFMKYLSIEVVRDEAGTVTHYFAIFSDLSEQKRTEEELERLTHYDPLTELPNRILFRNRLGHEFNISNRHQSRTGLLVLNLDRFRMINDAFGFALGDELLVQVAARLRSRVRSTDLLARQEDRSERDSDLISRIGGDDFSFILSELRAPEDANVVARRLLAAFEEPFDAHGEEVFLSGSIGIAVYPDNAKNEDGLMQCAEAALNLVKAEGKGGYRFFSDELNRSSAERVRLEARLHRAVTNEEFTLYYQPKLDLKTGKIMGVEALLRWPQDDGSTVSPESFIPLTEDTGLINPIGQWIIVQAMQDACRINQQTGLQLQVAINLSVRQFLNPGVVGLVAEALQYTGIDPALVEFEITESMLIDKVEDARQSMHNLRNLGVQLAIDDFGTGFSSMSYLKEFPVNTMKIDRSFIMSLDHGAEGLAIVTALVSLGKAMGLGVVAEGVENKTQMDLLSESGCDFGQGFYIDRPMPIDKLIASIGQ</sequence>
<evidence type="ECO:0000256" key="1">
    <source>
        <dbReference type="SAM" id="Coils"/>
    </source>
</evidence>
<organism evidence="6 7">
    <name type="scientific">Oceanospirillum linum</name>
    <dbReference type="NCBI Taxonomy" id="966"/>
    <lineage>
        <taxon>Bacteria</taxon>
        <taxon>Pseudomonadati</taxon>
        <taxon>Pseudomonadota</taxon>
        <taxon>Gammaproteobacteria</taxon>
        <taxon>Oceanospirillales</taxon>
        <taxon>Oceanospirillaceae</taxon>
        <taxon>Oceanospirillum</taxon>
    </lineage>
</organism>
<dbReference type="InterPro" id="IPR000014">
    <property type="entry name" value="PAS"/>
</dbReference>
<feature type="coiled-coil region" evidence="1">
    <location>
        <begin position="20"/>
        <end position="51"/>
    </location>
</feature>
<dbReference type="InterPro" id="IPR000160">
    <property type="entry name" value="GGDEF_dom"/>
</dbReference>